<dbReference type="Proteomes" id="UP000799118">
    <property type="component" value="Unassembled WGS sequence"/>
</dbReference>
<name>A0A6A4GQG8_9AGAR</name>
<gene>
    <name evidence="1" type="ORF">BT96DRAFT_960394</name>
</gene>
<dbReference type="EMBL" id="ML769799">
    <property type="protein sequence ID" value="KAE9387457.1"/>
    <property type="molecule type" value="Genomic_DNA"/>
</dbReference>
<accession>A0A6A4GQG8</accession>
<dbReference type="AlphaFoldDB" id="A0A6A4GQG8"/>
<protein>
    <submittedName>
        <fullName evidence="1">Uncharacterized protein</fullName>
    </submittedName>
</protein>
<organism evidence="1 2">
    <name type="scientific">Gymnopus androsaceus JB14</name>
    <dbReference type="NCBI Taxonomy" id="1447944"/>
    <lineage>
        <taxon>Eukaryota</taxon>
        <taxon>Fungi</taxon>
        <taxon>Dikarya</taxon>
        <taxon>Basidiomycota</taxon>
        <taxon>Agaricomycotina</taxon>
        <taxon>Agaricomycetes</taxon>
        <taxon>Agaricomycetidae</taxon>
        <taxon>Agaricales</taxon>
        <taxon>Marasmiineae</taxon>
        <taxon>Omphalotaceae</taxon>
        <taxon>Gymnopus</taxon>
    </lineage>
</organism>
<evidence type="ECO:0000313" key="1">
    <source>
        <dbReference type="EMBL" id="KAE9387457.1"/>
    </source>
</evidence>
<keyword evidence="2" id="KW-1185">Reference proteome</keyword>
<evidence type="ECO:0000313" key="2">
    <source>
        <dbReference type="Proteomes" id="UP000799118"/>
    </source>
</evidence>
<reference evidence="1" key="1">
    <citation type="journal article" date="2019" name="Environ. Microbiol.">
        <title>Fungal ecological strategies reflected in gene transcription - a case study of two litter decomposers.</title>
        <authorList>
            <person name="Barbi F."/>
            <person name="Kohler A."/>
            <person name="Barry K."/>
            <person name="Baskaran P."/>
            <person name="Daum C."/>
            <person name="Fauchery L."/>
            <person name="Ihrmark K."/>
            <person name="Kuo A."/>
            <person name="LaButti K."/>
            <person name="Lipzen A."/>
            <person name="Morin E."/>
            <person name="Grigoriev I.V."/>
            <person name="Henrissat B."/>
            <person name="Lindahl B."/>
            <person name="Martin F."/>
        </authorList>
    </citation>
    <scope>NUCLEOTIDE SEQUENCE</scope>
    <source>
        <strain evidence="1">JB14</strain>
    </source>
</reference>
<sequence length="164" mass="19161">MTTQSQLSQTLFMNSAYNGYKSHHAIKFQAPYWYFVGPIKERPNDYHLLHESKLVEWCYAHVFHPGANANTDIQICYFHLFGDPVYGIKQTEEEKEWNEAMTSICIEVEHGFADTTRSWPFLNAWWLHRVYSSPVGKALNCIRPNQASQSFDCEPPTLDEYFTL</sequence>
<proteinExistence type="predicted"/>
<dbReference type="OrthoDB" id="2966465at2759"/>